<gene>
    <name evidence="3" type="ORF">OIU85_030186</name>
</gene>
<organism evidence="3 4">
    <name type="scientific">Salix viminalis</name>
    <name type="common">Common osier</name>
    <name type="synonym">Basket willow</name>
    <dbReference type="NCBI Taxonomy" id="40686"/>
    <lineage>
        <taxon>Eukaryota</taxon>
        <taxon>Viridiplantae</taxon>
        <taxon>Streptophyta</taxon>
        <taxon>Embryophyta</taxon>
        <taxon>Tracheophyta</taxon>
        <taxon>Spermatophyta</taxon>
        <taxon>Magnoliopsida</taxon>
        <taxon>eudicotyledons</taxon>
        <taxon>Gunneridae</taxon>
        <taxon>Pentapetalae</taxon>
        <taxon>rosids</taxon>
        <taxon>fabids</taxon>
        <taxon>Malpighiales</taxon>
        <taxon>Salicaceae</taxon>
        <taxon>Saliceae</taxon>
        <taxon>Salix</taxon>
    </lineage>
</organism>
<evidence type="ECO:0000313" key="3">
    <source>
        <dbReference type="EMBL" id="KAJ6704344.1"/>
    </source>
</evidence>
<evidence type="ECO:0000259" key="2">
    <source>
        <dbReference type="Pfam" id="PF12357"/>
    </source>
</evidence>
<comment type="caution">
    <text evidence="3">The sequence shown here is derived from an EMBL/GenBank/DDBJ whole genome shotgun (WGS) entry which is preliminary data.</text>
</comment>
<reference evidence="3" key="1">
    <citation type="submission" date="2022-11" db="EMBL/GenBank/DDBJ databases">
        <authorList>
            <person name="Hyden B.L."/>
            <person name="Feng K."/>
            <person name="Yates T."/>
            <person name="Jawdy S."/>
            <person name="Smart L.B."/>
            <person name="Muchero W."/>
        </authorList>
    </citation>
    <scope>NUCLEOTIDE SEQUENCE</scope>
    <source>
        <tissue evidence="3">Shoot tip</tissue>
    </source>
</reference>
<dbReference type="EMBL" id="JAPFFL010000009">
    <property type="protein sequence ID" value="KAJ6704344.1"/>
    <property type="molecule type" value="Genomic_DNA"/>
</dbReference>
<dbReference type="Proteomes" id="UP001151529">
    <property type="component" value="Chromosome 3"/>
</dbReference>
<sequence>MSLWYEHTGLAEEIFLEPESLGCAQKMFLIGEKMWKVYSGEEVVDMEGVHLVNYPLIVTRDGFVEDLVDGGGNFPDTKSPVKGRRSKLPPIFTT</sequence>
<proteinExistence type="predicted"/>
<feature type="domain" description="Phospholipase D C-terminal" evidence="2">
    <location>
        <begin position="12"/>
        <end position="84"/>
    </location>
</feature>
<evidence type="ECO:0000313" key="4">
    <source>
        <dbReference type="Proteomes" id="UP001151529"/>
    </source>
</evidence>
<dbReference type="OrthoDB" id="959095at2759"/>
<reference evidence="3" key="2">
    <citation type="journal article" date="2023" name="Int. J. Mol. Sci.">
        <title>De Novo Assembly and Annotation of 11 Diverse Shrub Willow (Salix) Genomes Reveals Novel Gene Organization in Sex-Linked Regions.</title>
        <authorList>
            <person name="Hyden B."/>
            <person name="Feng K."/>
            <person name="Yates T.B."/>
            <person name="Jawdy S."/>
            <person name="Cereghino C."/>
            <person name="Smart L.B."/>
            <person name="Muchero W."/>
        </authorList>
    </citation>
    <scope>NUCLEOTIDE SEQUENCE [LARGE SCALE GENOMIC DNA]</scope>
    <source>
        <tissue evidence="3">Shoot tip</tissue>
    </source>
</reference>
<evidence type="ECO:0000256" key="1">
    <source>
        <dbReference type="SAM" id="MobiDB-lite"/>
    </source>
</evidence>
<keyword evidence="4" id="KW-1185">Reference proteome</keyword>
<name>A0A9Q0T7M0_SALVM</name>
<dbReference type="Pfam" id="PF12357">
    <property type="entry name" value="PLD_C"/>
    <property type="match status" value="1"/>
</dbReference>
<dbReference type="AlphaFoldDB" id="A0A9Q0T7M0"/>
<dbReference type="InterPro" id="IPR024632">
    <property type="entry name" value="PLipase_D_C"/>
</dbReference>
<accession>A0A9Q0T7M0</accession>
<protein>
    <submittedName>
        <fullName evidence="3">PHOSPHOLIPASE D</fullName>
    </submittedName>
</protein>
<feature type="region of interest" description="Disordered" evidence="1">
    <location>
        <begin position="75"/>
        <end position="94"/>
    </location>
</feature>